<dbReference type="EMBL" id="JAACNO010002943">
    <property type="protein sequence ID" value="KAF4129549.1"/>
    <property type="molecule type" value="Genomic_DNA"/>
</dbReference>
<evidence type="ECO:0000313" key="2">
    <source>
        <dbReference type="EMBL" id="KAF4129549.1"/>
    </source>
</evidence>
<dbReference type="AlphaFoldDB" id="A0A8S9TS24"/>
<organism evidence="2 3">
    <name type="scientific">Phytophthora infestans</name>
    <name type="common">Potato late blight agent</name>
    <name type="synonym">Botrytis infestans</name>
    <dbReference type="NCBI Taxonomy" id="4787"/>
    <lineage>
        <taxon>Eukaryota</taxon>
        <taxon>Sar</taxon>
        <taxon>Stramenopiles</taxon>
        <taxon>Oomycota</taxon>
        <taxon>Peronosporomycetes</taxon>
        <taxon>Peronosporales</taxon>
        <taxon>Peronosporaceae</taxon>
        <taxon>Phytophthora</taxon>
    </lineage>
</organism>
<comment type="caution">
    <text evidence="2">The sequence shown here is derived from an EMBL/GenBank/DDBJ whole genome shotgun (WGS) entry which is preliminary data.</text>
</comment>
<reference evidence="2" key="1">
    <citation type="submission" date="2020-03" db="EMBL/GenBank/DDBJ databases">
        <title>Hybrid Assembly of Korean Phytophthora infestans isolates.</title>
        <authorList>
            <person name="Prokchorchik M."/>
            <person name="Lee Y."/>
            <person name="Seo J."/>
            <person name="Cho J.-H."/>
            <person name="Park Y.-E."/>
            <person name="Jang D.-C."/>
            <person name="Im J.-S."/>
            <person name="Choi J.-G."/>
            <person name="Park H.-J."/>
            <person name="Lee G.-B."/>
            <person name="Lee Y.-G."/>
            <person name="Hong S.-Y."/>
            <person name="Cho K."/>
            <person name="Sohn K.H."/>
        </authorList>
    </citation>
    <scope>NUCLEOTIDE SEQUENCE</scope>
    <source>
        <strain evidence="2">KR_2_A2</strain>
    </source>
</reference>
<name>A0A8S9TS24_PHYIN</name>
<protein>
    <submittedName>
        <fullName evidence="2">Uncharacterized protein</fullName>
    </submittedName>
</protein>
<evidence type="ECO:0000313" key="3">
    <source>
        <dbReference type="Proteomes" id="UP000704712"/>
    </source>
</evidence>
<sequence>MNARTEPGGEATMAAMVDPMMEEVTVAASNGQRKGADGGSTTATGSNPRNDGNDGGTSGATWADLDAHRASTTEYDGDTGANGDRNGEGRRSNDTALYGERPAVRLE</sequence>
<gene>
    <name evidence="2" type="ORF">GN958_ATG21256</name>
</gene>
<dbReference type="Proteomes" id="UP000704712">
    <property type="component" value="Unassembled WGS sequence"/>
</dbReference>
<feature type="region of interest" description="Disordered" evidence="1">
    <location>
        <begin position="1"/>
        <end position="107"/>
    </location>
</feature>
<proteinExistence type="predicted"/>
<accession>A0A8S9TS24</accession>
<evidence type="ECO:0000256" key="1">
    <source>
        <dbReference type="SAM" id="MobiDB-lite"/>
    </source>
</evidence>